<reference evidence="1 2" key="1">
    <citation type="journal article" date="2018" name="Gigascience">
        <title>Genomes of trombidid mites reveal novel predicted allergens and laterally-transferred genes associated with secondary metabolism.</title>
        <authorList>
            <person name="Dong X."/>
            <person name="Chaisiri K."/>
            <person name="Xia D."/>
            <person name="Armstrong S.D."/>
            <person name="Fang Y."/>
            <person name="Donnelly M.J."/>
            <person name="Kadowaki T."/>
            <person name="McGarry J.W."/>
            <person name="Darby A.C."/>
            <person name="Makepeace B.L."/>
        </authorList>
    </citation>
    <scope>NUCLEOTIDE SEQUENCE [LARGE SCALE GENOMIC DNA]</scope>
    <source>
        <strain evidence="1">UoL-UT</strain>
    </source>
</reference>
<evidence type="ECO:0000313" key="1">
    <source>
        <dbReference type="EMBL" id="RWS25588.1"/>
    </source>
</evidence>
<dbReference type="VEuPathDB" id="VectorBase:LDEU006452"/>
<keyword evidence="2" id="KW-1185">Reference proteome</keyword>
<comment type="caution">
    <text evidence="1">The sequence shown here is derived from an EMBL/GenBank/DDBJ whole genome shotgun (WGS) entry which is preliminary data.</text>
</comment>
<proteinExistence type="predicted"/>
<protein>
    <submittedName>
        <fullName evidence="1">Uncharacterized protein</fullName>
    </submittedName>
</protein>
<evidence type="ECO:0000313" key="2">
    <source>
        <dbReference type="Proteomes" id="UP000288716"/>
    </source>
</evidence>
<organism evidence="1 2">
    <name type="scientific">Leptotrombidium deliense</name>
    <dbReference type="NCBI Taxonomy" id="299467"/>
    <lineage>
        <taxon>Eukaryota</taxon>
        <taxon>Metazoa</taxon>
        <taxon>Ecdysozoa</taxon>
        <taxon>Arthropoda</taxon>
        <taxon>Chelicerata</taxon>
        <taxon>Arachnida</taxon>
        <taxon>Acari</taxon>
        <taxon>Acariformes</taxon>
        <taxon>Trombidiformes</taxon>
        <taxon>Prostigmata</taxon>
        <taxon>Anystina</taxon>
        <taxon>Parasitengona</taxon>
        <taxon>Trombiculoidea</taxon>
        <taxon>Trombiculidae</taxon>
        <taxon>Leptotrombidium</taxon>
    </lineage>
</organism>
<dbReference type="AlphaFoldDB" id="A0A443SDJ8"/>
<dbReference type="EMBL" id="NCKV01003548">
    <property type="protein sequence ID" value="RWS25588.1"/>
    <property type="molecule type" value="Genomic_DNA"/>
</dbReference>
<sequence>MAAISAKLEDEQGVLGKLQKQIKELQLSALIPALLNSKDGFTSFSLKKLFLFRMRWSKVQYT</sequence>
<gene>
    <name evidence="1" type="ORF">B4U80_11067</name>
</gene>
<name>A0A443SDJ8_9ACAR</name>
<dbReference type="Proteomes" id="UP000288716">
    <property type="component" value="Unassembled WGS sequence"/>
</dbReference>
<accession>A0A443SDJ8</accession>